<evidence type="ECO:0000256" key="3">
    <source>
        <dbReference type="ARBA" id="ARBA00023098"/>
    </source>
</evidence>
<dbReference type="PROSITE" id="PS51635">
    <property type="entry name" value="PNPLA"/>
    <property type="match status" value="1"/>
</dbReference>
<dbReference type="InterPro" id="IPR016035">
    <property type="entry name" value="Acyl_Trfase/lysoPLipase"/>
</dbReference>
<dbReference type="SUPFAM" id="SSF52151">
    <property type="entry name" value="FabD/lysophospholipase-like"/>
    <property type="match status" value="1"/>
</dbReference>
<dbReference type="InterPro" id="IPR002641">
    <property type="entry name" value="PNPLA_dom"/>
</dbReference>
<feature type="compositionally biased region" description="Polar residues" evidence="5">
    <location>
        <begin position="526"/>
        <end position="535"/>
    </location>
</feature>
<keyword evidence="1 4" id="KW-0378">Hydrolase</keyword>
<dbReference type="Pfam" id="PF01734">
    <property type="entry name" value="Patatin"/>
    <property type="match status" value="1"/>
</dbReference>
<proteinExistence type="predicted"/>
<keyword evidence="2 4" id="KW-0442">Lipid degradation</keyword>
<dbReference type="GO" id="GO:0016020">
    <property type="term" value="C:membrane"/>
    <property type="evidence" value="ECO:0007669"/>
    <property type="project" value="TreeGrafter"/>
</dbReference>
<feature type="compositionally biased region" description="Basic residues" evidence="5">
    <location>
        <begin position="548"/>
        <end position="564"/>
    </location>
</feature>
<dbReference type="Gene3D" id="3.40.1090.10">
    <property type="entry name" value="Cytosolic phospholipase A2 catalytic domain"/>
    <property type="match status" value="1"/>
</dbReference>
<dbReference type="GO" id="GO:0019369">
    <property type="term" value="P:arachidonate metabolic process"/>
    <property type="evidence" value="ECO:0007669"/>
    <property type="project" value="TreeGrafter"/>
</dbReference>
<feature type="compositionally biased region" description="Basic and acidic residues" evidence="5">
    <location>
        <begin position="536"/>
        <end position="547"/>
    </location>
</feature>
<dbReference type="Proteomes" id="UP000039865">
    <property type="component" value="Unassembled WGS sequence"/>
</dbReference>
<protein>
    <submittedName>
        <fullName evidence="7">Patatin-like phospholipase family protein</fullName>
    </submittedName>
</protein>
<feature type="active site" description="Nucleophile" evidence="4">
    <location>
        <position position="75"/>
    </location>
</feature>
<dbReference type="GO" id="GO:0016042">
    <property type="term" value="P:lipid catabolic process"/>
    <property type="evidence" value="ECO:0007669"/>
    <property type="project" value="UniProtKB-UniRule"/>
</dbReference>
<evidence type="ECO:0000256" key="2">
    <source>
        <dbReference type="ARBA" id="ARBA00022963"/>
    </source>
</evidence>
<dbReference type="InParanoid" id="A0A078B1R1"/>
<keyword evidence="8" id="KW-1185">Reference proteome</keyword>
<dbReference type="AlphaFoldDB" id="A0A078B1R1"/>
<evidence type="ECO:0000256" key="4">
    <source>
        <dbReference type="PROSITE-ProRule" id="PRU01161"/>
    </source>
</evidence>
<organism evidence="7 8">
    <name type="scientific">Stylonychia lemnae</name>
    <name type="common">Ciliate</name>
    <dbReference type="NCBI Taxonomy" id="5949"/>
    <lineage>
        <taxon>Eukaryota</taxon>
        <taxon>Sar</taxon>
        <taxon>Alveolata</taxon>
        <taxon>Ciliophora</taxon>
        <taxon>Intramacronucleata</taxon>
        <taxon>Spirotrichea</taxon>
        <taxon>Stichotrichia</taxon>
        <taxon>Sporadotrichida</taxon>
        <taxon>Oxytrichidae</taxon>
        <taxon>Stylonychinae</taxon>
        <taxon>Stylonychia</taxon>
    </lineage>
</organism>
<reference evidence="7 8" key="1">
    <citation type="submission" date="2014-06" db="EMBL/GenBank/DDBJ databases">
        <authorList>
            <person name="Swart Estienne"/>
        </authorList>
    </citation>
    <scope>NUCLEOTIDE SEQUENCE [LARGE SCALE GENOMIC DNA]</scope>
    <source>
        <strain evidence="7 8">130c</strain>
    </source>
</reference>
<accession>A0A078B1R1</accession>
<feature type="short sequence motif" description="GXSXG" evidence="4">
    <location>
        <begin position="73"/>
        <end position="77"/>
    </location>
</feature>
<feature type="active site" description="Proton acceptor" evidence="4">
    <location>
        <position position="280"/>
    </location>
</feature>
<gene>
    <name evidence="7" type="primary">Contig1108.g1201</name>
    <name evidence="7" type="ORF">STYLEM_17621</name>
</gene>
<sequence>MQLSIDPIFEKIDNPTLNSIRLDKQYSILSLDGGGVKGLMTCRVLEQIEQEFRRKEQFGKNFKIIDAFDCVIGTSVGGLIAIALVAGYSAKKLSHAMSRMMPIIFKDELDATDLIDLINKKTFNLPLQFKQVIEPAYNEKDLEDQFIKYLFSEDPDEFIYGDPKSASILRFGNGENSTLGDLKQRNSRVRLLLTAVNQHRDLLNGPMFSPRIFDTENEDDLNKTIISVARATSAAPTFFKPSNVSDKIPETLVNKTPLQEELDVKENFSETNPVERQFIDGGLFANNPAAWGLALASTKIKIENIRMLSIGTSYPRLKTPQENNDDASSSFPMKQLTTARDKVLELIQIKEDGKMDGSLEYYNMLALDLQKTSEQLLELFKPIMLGRYFRFNPPALDEKEIGIDTVQKMAEMNTVVHKYFENNNVKERVQKVIECFSKEDQYHEKVVDQLKSALTLLSYAKHLNQKPSDEILLEQAALVQLLHQQFESVMVTQSQVQEQIHNIKSQLSLYTDGHNKPHQEKKEQDGPSNHNSDNIHSQEEHKQDHRNSHQHSKKSKDQHHHQNY</sequence>
<evidence type="ECO:0000313" key="8">
    <source>
        <dbReference type="Proteomes" id="UP000039865"/>
    </source>
</evidence>
<evidence type="ECO:0000256" key="1">
    <source>
        <dbReference type="ARBA" id="ARBA00022801"/>
    </source>
</evidence>
<feature type="domain" description="PNPLA" evidence="6">
    <location>
        <begin position="29"/>
        <end position="293"/>
    </location>
</feature>
<name>A0A078B1R1_STYLE</name>
<feature type="compositionally biased region" description="Basic and acidic residues" evidence="5">
    <location>
        <begin position="513"/>
        <end position="525"/>
    </location>
</feature>
<evidence type="ECO:0000259" key="6">
    <source>
        <dbReference type="PROSITE" id="PS51635"/>
    </source>
</evidence>
<dbReference type="OrthoDB" id="289657at2759"/>
<keyword evidence="3 4" id="KW-0443">Lipid metabolism</keyword>
<feature type="region of interest" description="Disordered" evidence="5">
    <location>
        <begin position="510"/>
        <end position="564"/>
    </location>
</feature>
<evidence type="ECO:0000256" key="5">
    <source>
        <dbReference type="SAM" id="MobiDB-lite"/>
    </source>
</evidence>
<dbReference type="PANTHER" id="PTHR24185">
    <property type="entry name" value="CALCIUM-INDEPENDENT PHOSPHOLIPASE A2-GAMMA"/>
    <property type="match status" value="1"/>
</dbReference>
<evidence type="ECO:0000313" key="7">
    <source>
        <dbReference type="EMBL" id="CDW88500.1"/>
    </source>
</evidence>
<dbReference type="PANTHER" id="PTHR24185:SF1">
    <property type="entry name" value="CALCIUM-INDEPENDENT PHOSPHOLIPASE A2-GAMMA"/>
    <property type="match status" value="1"/>
</dbReference>
<feature type="short sequence motif" description="DGA/G" evidence="4">
    <location>
        <begin position="280"/>
        <end position="282"/>
    </location>
</feature>
<feature type="short sequence motif" description="GXGXXG" evidence="4">
    <location>
        <begin position="33"/>
        <end position="38"/>
    </location>
</feature>
<dbReference type="EMBL" id="CCKQ01016628">
    <property type="protein sequence ID" value="CDW88500.1"/>
    <property type="molecule type" value="Genomic_DNA"/>
</dbReference>
<dbReference type="CDD" id="cd07199">
    <property type="entry name" value="Pat17_PNPLA8_PNPLA9_like"/>
    <property type="match status" value="1"/>
</dbReference>
<dbReference type="GO" id="GO:0047499">
    <property type="term" value="F:calcium-independent phospholipase A2 activity"/>
    <property type="evidence" value="ECO:0007669"/>
    <property type="project" value="TreeGrafter"/>
</dbReference>